<gene>
    <name evidence="2" type="ORF">WAX74_03915</name>
</gene>
<dbReference type="Proteomes" id="UP001364890">
    <property type="component" value="Unassembled WGS sequence"/>
</dbReference>
<reference evidence="2 3" key="1">
    <citation type="submission" date="2024-01" db="EMBL/GenBank/DDBJ databases">
        <title>Seven novel Bacillus-like species.</title>
        <authorList>
            <person name="Liu G."/>
        </authorList>
    </citation>
    <scope>NUCLEOTIDE SEQUENCE [LARGE SCALE GENOMIC DNA]</scope>
    <source>
        <strain evidence="2 3">FJAT-51614</strain>
    </source>
</reference>
<accession>A0ABU8F426</accession>
<feature type="region of interest" description="Disordered" evidence="1">
    <location>
        <begin position="45"/>
        <end position="81"/>
    </location>
</feature>
<protein>
    <recommendedName>
        <fullName evidence="4">PepSY domain-containing protein</fullName>
    </recommendedName>
</protein>
<evidence type="ECO:0000256" key="1">
    <source>
        <dbReference type="SAM" id="MobiDB-lite"/>
    </source>
</evidence>
<proteinExistence type="predicted"/>
<evidence type="ECO:0008006" key="4">
    <source>
        <dbReference type="Google" id="ProtNLM"/>
    </source>
</evidence>
<name>A0ABU8F426_9BACI</name>
<evidence type="ECO:0000313" key="3">
    <source>
        <dbReference type="Proteomes" id="UP001364890"/>
    </source>
</evidence>
<feature type="compositionally biased region" description="Polar residues" evidence="1">
    <location>
        <begin position="45"/>
        <end position="54"/>
    </location>
</feature>
<sequence>MERFILFLIITALTLVGAVWMSDSTSYPKENAQELSNESSYVENLNDENNTYDSYSELNTESESNNQSTESNLEDNQNSNGGINNSFNLSQVVDRFLNEKIITVNGVDLTFKQPLNENFIYNSFGKPSDVTEEMYLNYEYPDFRVSFYEDKLMSVAYYNLDIDKQELIDALGEPDFFYGINEYHQKSYGYSVYFSGEEHGENYIVLDFAFSADGTLEYFTIN</sequence>
<organism evidence="2 3">
    <name type="scientific">Psychrobacillus mangrovi</name>
    <dbReference type="NCBI Taxonomy" id="3117745"/>
    <lineage>
        <taxon>Bacteria</taxon>
        <taxon>Bacillati</taxon>
        <taxon>Bacillota</taxon>
        <taxon>Bacilli</taxon>
        <taxon>Bacillales</taxon>
        <taxon>Bacillaceae</taxon>
        <taxon>Psychrobacillus</taxon>
    </lineage>
</organism>
<dbReference type="EMBL" id="JBAWSY010000002">
    <property type="protein sequence ID" value="MEI4768806.1"/>
    <property type="molecule type" value="Genomic_DNA"/>
</dbReference>
<keyword evidence="3" id="KW-1185">Reference proteome</keyword>
<comment type="caution">
    <text evidence="2">The sequence shown here is derived from an EMBL/GenBank/DDBJ whole genome shotgun (WGS) entry which is preliminary data.</text>
</comment>
<evidence type="ECO:0000313" key="2">
    <source>
        <dbReference type="EMBL" id="MEI4768806.1"/>
    </source>
</evidence>
<feature type="compositionally biased region" description="Low complexity" evidence="1">
    <location>
        <begin position="56"/>
        <end position="71"/>
    </location>
</feature>